<name>A0A367ZJ56_9BACT</name>
<sequence length="453" mass="50401">MYYRWLLVAGIVFLMFVLSLPAQADIDERIAEMITAYSAGTKGVNDPVFQEKVNELDNELRERLEKDLDISPFQKLLAAAHQMKARKAARAMFEVALSRAQKRLTFTKTQQEITDPETIKRIDEMTQAIERYLDPSLPDDDTVDAQALTAKRKARLAKIEAMRQKLAQKPLDQRITLEVTDEQGQPARLTGSRAANLLAKIKTVVTDPGEMNVQVSLKSGDQFDLHIAVKNFIAPTGFAVREGELDFVGVPLAALDDSNPSEVAEVLGDTHFKRYRVVQDDEQLNVVPHANQSTSYEMGSFMPGQSFKMEFKKPSGIPEVLKALEGDDRFQVLNAKTAVQDGFIEIKNLAARNLIFLQGTDVTGLVSVKAIGTLKPKDGHVAFSEVLLVVDDGLASDLTRFVGEQGINFFLKAASENMRKGLPFTPVLEEMSFEQSPDGRQLYIFSGRGKYNL</sequence>
<protein>
    <submittedName>
        <fullName evidence="2">Uncharacterized protein</fullName>
    </submittedName>
</protein>
<reference evidence="2 3" key="1">
    <citation type="submission" date="2018-05" db="EMBL/GenBank/DDBJ databases">
        <title>A metagenomic window into the 2 km-deep terrestrial subsurface aquifer revealed taxonomically and functionally diverse microbial community comprising novel uncultured bacterial lineages.</title>
        <authorList>
            <person name="Kadnikov V.V."/>
            <person name="Mardanov A.V."/>
            <person name="Beletsky A.V."/>
            <person name="Banks D."/>
            <person name="Pimenov N.V."/>
            <person name="Frank Y.A."/>
            <person name="Karnachuk O.V."/>
            <person name="Ravin N.V."/>
        </authorList>
    </citation>
    <scope>NUCLEOTIDE SEQUENCE [LARGE SCALE GENOMIC DNA]</scope>
    <source>
        <strain evidence="2">BY5</strain>
    </source>
</reference>
<evidence type="ECO:0000256" key="1">
    <source>
        <dbReference type="SAM" id="SignalP"/>
    </source>
</evidence>
<accession>A0A367ZJ56</accession>
<keyword evidence="1" id="KW-0732">Signal</keyword>
<dbReference type="Proteomes" id="UP000252355">
    <property type="component" value="Unassembled WGS sequence"/>
</dbReference>
<dbReference type="AlphaFoldDB" id="A0A367ZJ56"/>
<comment type="caution">
    <text evidence="2">The sequence shown here is derived from an EMBL/GenBank/DDBJ whole genome shotgun (WGS) entry which is preliminary data.</text>
</comment>
<feature type="signal peptide" evidence="1">
    <location>
        <begin position="1"/>
        <end position="24"/>
    </location>
</feature>
<dbReference type="EMBL" id="QOQW01000027">
    <property type="protein sequence ID" value="RCK78126.1"/>
    <property type="molecule type" value="Genomic_DNA"/>
</dbReference>
<proteinExistence type="predicted"/>
<organism evidence="2 3">
    <name type="scientific">Candidatus Ozemobacter sibiricus</name>
    <dbReference type="NCBI Taxonomy" id="2268124"/>
    <lineage>
        <taxon>Bacteria</taxon>
        <taxon>Candidatus Ozemobacteria</taxon>
        <taxon>Candidatus Ozemobacterales</taxon>
        <taxon>Candidatus Ozemobacteraceae</taxon>
        <taxon>Candidatus Ozemobacter</taxon>
    </lineage>
</organism>
<feature type="chain" id="PRO_5016746200" evidence="1">
    <location>
        <begin position="25"/>
        <end position="453"/>
    </location>
</feature>
<gene>
    <name evidence="2" type="ORF">OZSIB_1775</name>
</gene>
<evidence type="ECO:0000313" key="3">
    <source>
        <dbReference type="Proteomes" id="UP000252355"/>
    </source>
</evidence>
<evidence type="ECO:0000313" key="2">
    <source>
        <dbReference type="EMBL" id="RCK78126.1"/>
    </source>
</evidence>